<feature type="chain" id="PRO_5045890808" description="CBM-cenC domain-containing protein" evidence="1">
    <location>
        <begin position="20"/>
        <end position="340"/>
    </location>
</feature>
<accession>A0ABW5K9M3</accession>
<evidence type="ECO:0008006" key="4">
    <source>
        <dbReference type="Google" id="ProtNLM"/>
    </source>
</evidence>
<dbReference type="Proteomes" id="UP001597394">
    <property type="component" value="Unassembled WGS sequence"/>
</dbReference>
<feature type="signal peptide" evidence="1">
    <location>
        <begin position="1"/>
        <end position="19"/>
    </location>
</feature>
<sequence length="340" mass="38099">MIYKVFLTILALTSFESFAQNNLIRNGGFEFDGSDWTSENILIINPYDKHSGEKSGNIIEYTSPSWKGIDQTFSIPKNTAALQVSAWLKVDGVEKGKSEWNKAVMILEINGKGESIVSLDGTTSWSEYKKIIPINKDRSARLMFALSECTGIFYFDDVKVNALSQNDYNKLIEEENKKYEVKVITDATPLEILKLTNSGFETGLQGWRGIAEVSSEEKNSGTFSLKLNSNQPVWYGVDQIADIPADAKTMDVSAFAKTNNLKPGKNEWNKGVMIVEFTKNTSSKTGEDQPVFFISDVKDWQKFSKTLSIPEGAEKYRVMLALSEAIGTMYVDDIQVKFNN</sequence>
<name>A0ABW5K9M3_9FLAO</name>
<dbReference type="SUPFAM" id="SSF49785">
    <property type="entry name" value="Galactose-binding domain-like"/>
    <property type="match status" value="1"/>
</dbReference>
<dbReference type="RefSeq" id="WP_255928189.1">
    <property type="nucleotide sequence ID" value="NZ_JANFQP010000001.1"/>
</dbReference>
<gene>
    <name evidence="2" type="ORF">ACFSO8_04930</name>
</gene>
<protein>
    <recommendedName>
        <fullName evidence="4">CBM-cenC domain-containing protein</fullName>
    </recommendedName>
</protein>
<keyword evidence="3" id="KW-1185">Reference proteome</keyword>
<comment type="caution">
    <text evidence="2">The sequence shown here is derived from an EMBL/GenBank/DDBJ whole genome shotgun (WGS) entry which is preliminary data.</text>
</comment>
<dbReference type="InterPro" id="IPR008979">
    <property type="entry name" value="Galactose-bd-like_sf"/>
</dbReference>
<keyword evidence="1" id="KW-0732">Signal</keyword>
<proteinExistence type="predicted"/>
<evidence type="ECO:0000256" key="1">
    <source>
        <dbReference type="SAM" id="SignalP"/>
    </source>
</evidence>
<evidence type="ECO:0000313" key="3">
    <source>
        <dbReference type="Proteomes" id="UP001597394"/>
    </source>
</evidence>
<dbReference type="EMBL" id="JBHULG010000001">
    <property type="protein sequence ID" value="MFD2544803.1"/>
    <property type="molecule type" value="Genomic_DNA"/>
</dbReference>
<evidence type="ECO:0000313" key="2">
    <source>
        <dbReference type="EMBL" id="MFD2544803.1"/>
    </source>
</evidence>
<dbReference type="Gene3D" id="2.60.120.260">
    <property type="entry name" value="Galactose-binding domain-like"/>
    <property type="match status" value="2"/>
</dbReference>
<organism evidence="2 3">
    <name type="scientific">Kaistella montana</name>
    <dbReference type="NCBI Taxonomy" id="1849733"/>
    <lineage>
        <taxon>Bacteria</taxon>
        <taxon>Pseudomonadati</taxon>
        <taxon>Bacteroidota</taxon>
        <taxon>Flavobacteriia</taxon>
        <taxon>Flavobacteriales</taxon>
        <taxon>Weeksellaceae</taxon>
        <taxon>Chryseobacterium group</taxon>
        <taxon>Kaistella</taxon>
    </lineage>
</organism>
<reference evidence="3" key="1">
    <citation type="journal article" date="2019" name="Int. J. Syst. Evol. Microbiol.">
        <title>The Global Catalogue of Microorganisms (GCM) 10K type strain sequencing project: providing services to taxonomists for standard genome sequencing and annotation.</title>
        <authorList>
            <consortium name="The Broad Institute Genomics Platform"/>
            <consortium name="The Broad Institute Genome Sequencing Center for Infectious Disease"/>
            <person name="Wu L."/>
            <person name="Ma J."/>
        </authorList>
    </citation>
    <scope>NUCLEOTIDE SEQUENCE [LARGE SCALE GENOMIC DNA]</scope>
    <source>
        <strain evidence="3">KCTC 52204</strain>
    </source>
</reference>